<dbReference type="AlphaFoldDB" id="A0A3A4MXM5"/>
<dbReference type="PANTHER" id="PTHR36849:SF1">
    <property type="entry name" value="CYTOPLASMIC PROTEIN"/>
    <property type="match status" value="1"/>
</dbReference>
<evidence type="ECO:0000313" key="1">
    <source>
        <dbReference type="EMBL" id="RJP14853.1"/>
    </source>
</evidence>
<proteinExistence type="predicted"/>
<dbReference type="PANTHER" id="PTHR36849">
    <property type="entry name" value="CYTOPLASMIC PROTEIN-RELATED"/>
    <property type="match status" value="1"/>
</dbReference>
<dbReference type="EMBL" id="QZKU01000142">
    <property type="protein sequence ID" value="RJP14853.1"/>
    <property type="molecule type" value="Genomic_DNA"/>
</dbReference>
<accession>A0A3A4MXM5</accession>
<reference evidence="1 2" key="1">
    <citation type="journal article" date="2017" name="ISME J.">
        <title>Energy and carbon metabolisms in a deep terrestrial subsurface fluid microbial community.</title>
        <authorList>
            <person name="Momper L."/>
            <person name="Jungbluth S.P."/>
            <person name="Lee M.D."/>
            <person name="Amend J.P."/>
        </authorList>
    </citation>
    <scope>NUCLEOTIDE SEQUENCE [LARGE SCALE GENOMIC DNA]</scope>
    <source>
        <strain evidence="1">SURF_5</strain>
    </source>
</reference>
<dbReference type="InterPro" id="IPR052552">
    <property type="entry name" value="YeaO-like"/>
</dbReference>
<gene>
    <name evidence="1" type="ORF">C4520_21040</name>
</gene>
<sequence>MDIRTKRAYEAPGNDDGFRVLVDRLWPRGLKKENARIDLWLKEAAPSSELRKWFNHEPAKWDAFKRRYLKELAAKGDVLEPIRQEAEKGAVTLVYGSKEERFNNAAALKEFLSGKGAVARKR</sequence>
<dbReference type="Proteomes" id="UP000265882">
    <property type="component" value="Unassembled WGS sequence"/>
</dbReference>
<organism evidence="1 2">
    <name type="scientific">Abyssobacteria bacterium (strain SURF_5)</name>
    <dbReference type="NCBI Taxonomy" id="2093360"/>
    <lineage>
        <taxon>Bacteria</taxon>
        <taxon>Pseudomonadati</taxon>
        <taxon>Candidatus Hydrogenedentota</taxon>
        <taxon>Candidatus Abyssobacteria</taxon>
    </lineage>
</organism>
<comment type="caution">
    <text evidence="1">The sequence shown here is derived from an EMBL/GenBank/DDBJ whole genome shotgun (WGS) entry which is preliminary data.</text>
</comment>
<name>A0A3A4MXM5_ABYX5</name>
<evidence type="ECO:0000313" key="2">
    <source>
        <dbReference type="Proteomes" id="UP000265882"/>
    </source>
</evidence>
<dbReference type="Pfam" id="PF22752">
    <property type="entry name" value="DUF488-N3i"/>
    <property type="match status" value="1"/>
</dbReference>
<protein>
    <submittedName>
        <fullName evidence="1">DUF488 family protein</fullName>
    </submittedName>
</protein>